<dbReference type="InterPro" id="IPR012340">
    <property type="entry name" value="NA-bd_OB-fold"/>
</dbReference>
<dbReference type="InterPro" id="IPR027417">
    <property type="entry name" value="P-loop_NTPase"/>
</dbReference>
<gene>
    <name evidence="11" type="ordered locus">Selin_0419</name>
</gene>
<dbReference type="PANTHER" id="PTHR47964:SF1">
    <property type="entry name" value="ATP-DEPENDENT DNA HELICASE HOMOLOG RECG, CHLOROPLASTIC"/>
    <property type="match status" value="1"/>
</dbReference>
<proteinExistence type="predicted"/>
<dbReference type="InterPro" id="IPR047112">
    <property type="entry name" value="RecG/Mfd"/>
</dbReference>
<dbReference type="GO" id="GO:0003678">
    <property type="term" value="F:DNA helicase activity"/>
    <property type="evidence" value="ECO:0007669"/>
    <property type="project" value="TreeGrafter"/>
</dbReference>
<evidence type="ECO:0000259" key="9">
    <source>
        <dbReference type="PROSITE" id="PS51192"/>
    </source>
</evidence>
<dbReference type="NCBIfam" id="NF008165">
    <property type="entry name" value="PRK10917.1-3"/>
    <property type="match status" value="1"/>
</dbReference>
<organism evidence="11 12">
    <name type="scientific">Desulfurispirillum indicum (strain ATCC BAA-1389 / DSM 22839 / S5)</name>
    <dbReference type="NCBI Taxonomy" id="653733"/>
    <lineage>
        <taxon>Bacteria</taxon>
        <taxon>Pseudomonadati</taxon>
        <taxon>Chrysiogenota</taxon>
        <taxon>Chrysiogenia</taxon>
        <taxon>Chrysiogenales</taxon>
        <taxon>Chrysiogenaceae</taxon>
        <taxon>Desulfurispirillum</taxon>
    </lineage>
</organism>
<sequence>MKVSYLKKVGPRRAALLSKLGVETISDLLWHLPRDYQQYVRCLAQASEGDQVLLHGTIVSCTVPFKPPYKAVLLTDEGEVDLTWFSGARTYIQATFAPGESLTIEGQLRFFRQRPGITHPKVATATADSDIMPLYPLTENLSQKMLQDIFTENRAAILDATEEVLPPELVQRYHLPGLRESLAALHYPSSRELAALKTGLSRYHKRLIFEEIFLHELGRALVSYAQRQRFGIAIDISVDTMADELTRRLGFTLTEGQQAVVQEIQQDLAASQPMNRLLQGDVGSGKTAVALYAMAGVTTKGYQALLLAPTEVLAQQHYTLFARILDGLCQVELLCGSLSKKQKDQRRAAIHEGAADIIIGTHALLQEDISFHRLGLSVIDEQHRFGVEQRAVFARNNPGVNQLYMSATPIPRTLALTMYADMALSSLKTLPVGRQPVQTLFLGSARQKQLHQEIEQVLQQGLQVYIVAPLIEESEKVDLENASRIYEQYRVQLAPHGVDLLHGRMGAEAKQQVMERFGRGETQVLVSTTVIEVGVDYPRASLMVIYHPERFGLSQLHQLRGRVGRGSHPGRCIFFAPGQIGRESRERLQVLVDSTDGFYIAQKDLEIRGPGQLFGMRQWGIPSFLVADPIRDVKAWEFARDEVRAILARDPALNAREHARLREYYIQRNVLNIIH</sequence>
<dbReference type="eggNOG" id="COG1200">
    <property type="taxonomic scope" value="Bacteria"/>
</dbReference>
<dbReference type="CDD" id="cd04488">
    <property type="entry name" value="RecG_wedge_OBF"/>
    <property type="match status" value="1"/>
</dbReference>
<dbReference type="HOGENOM" id="CLU_005122_7_1_0"/>
<evidence type="ECO:0000256" key="1">
    <source>
        <dbReference type="ARBA" id="ARBA00022741"/>
    </source>
</evidence>
<dbReference type="Pfam" id="PF17191">
    <property type="entry name" value="RecG_wedge"/>
    <property type="match status" value="1"/>
</dbReference>
<keyword evidence="7" id="KW-0234">DNA repair</keyword>
<feature type="domain" description="Helicase C-terminal" evidence="10">
    <location>
        <begin position="449"/>
        <end position="606"/>
    </location>
</feature>
<evidence type="ECO:0000256" key="2">
    <source>
        <dbReference type="ARBA" id="ARBA00022763"/>
    </source>
</evidence>
<keyword evidence="2" id="KW-0227">DNA damage</keyword>
<evidence type="ECO:0000256" key="5">
    <source>
        <dbReference type="ARBA" id="ARBA00022840"/>
    </source>
</evidence>
<dbReference type="NCBIfam" id="NF008168">
    <property type="entry name" value="PRK10917.2-2"/>
    <property type="match status" value="1"/>
</dbReference>
<dbReference type="GO" id="GO:0006281">
    <property type="term" value="P:DNA repair"/>
    <property type="evidence" value="ECO:0007669"/>
    <property type="project" value="UniProtKB-KW"/>
</dbReference>
<dbReference type="InParanoid" id="E6W046"/>
<keyword evidence="3" id="KW-0378">Hydrolase</keyword>
<dbReference type="PROSITE" id="PS51194">
    <property type="entry name" value="HELICASE_CTER"/>
    <property type="match status" value="1"/>
</dbReference>
<keyword evidence="12" id="KW-1185">Reference proteome</keyword>
<dbReference type="Gene3D" id="3.40.50.300">
    <property type="entry name" value="P-loop containing nucleotide triphosphate hydrolases"/>
    <property type="match status" value="2"/>
</dbReference>
<dbReference type="PANTHER" id="PTHR47964">
    <property type="entry name" value="ATP-DEPENDENT DNA HELICASE HOMOLOG RECG, CHLOROPLASTIC"/>
    <property type="match status" value="1"/>
</dbReference>
<dbReference type="KEGG" id="din:Selin_0419"/>
<evidence type="ECO:0000256" key="3">
    <source>
        <dbReference type="ARBA" id="ARBA00022801"/>
    </source>
</evidence>
<accession>E6W046</accession>
<dbReference type="SUPFAM" id="SSF50249">
    <property type="entry name" value="Nucleic acid-binding proteins"/>
    <property type="match status" value="1"/>
</dbReference>
<dbReference type="Pfam" id="PF00270">
    <property type="entry name" value="DEAD"/>
    <property type="match status" value="1"/>
</dbReference>
<dbReference type="InterPro" id="IPR014001">
    <property type="entry name" value="Helicase_ATP-bd"/>
</dbReference>
<evidence type="ECO:0000256" key="8">
    <source>
        <dbReference type="ARBA" id="ARBA00049819"/>
    </source>
</evidence>
<dbReference type="EMBL" id="CP002432">
    <property type="protein sequence ID" value="ADU65172.1"/>
    <property type="molecule type" value="Genomic_DNA"/>
</dbReference>
<dbReference type="Proteomes" id="UP000002572">
    <property type="component" value="Chromosome"/>
</dbReference>
<dbReference type="Pfam" id="PF00271">
    <property type="entry name" value="Helicase_C"/>
    <property type="match status" value="1"/>
</dbReference>
<dbReference type="InterPro" id="IPR011545">
    <property type="entry name" value="DEAD/DEAH_box_helicase_dom"/>
</dbReference>
<protein>
    <recommendedName>
        <fullName evidence="8">Probable DNA 3'-5' helicase RecG</fullName>
    </recommendedName>
</protein>
<evidence type="ECO:0000259" key="10">
    <source>
        <dbReference type="PROSITE" id="PS51194"/>
    </source>
</evidence>
<keyword evidence="4 11" id="KW-0347">Helicase</keyword>
<dbReference type="STRING" id="653733.Selin_0419"/>
<dbReference type="InterPro" id="IPR001650">
    <property type="entry name" value="Helicase_C-like"/>
</dbReference>
<dbReference type="InterPro" id="IPR045562">
    <property type="entry name" value="RecG_dom3_C"/>
</dbReference>
<reference evidence="11 12" key="1">
    <citation type="submission" date="2010-12" db="EMBL/GenBank/DDBJ databases">
        <title>Complete sequence of Desulfurispirillum indicum S5.</title>
        <authorList>
            <consortium name="US DOE Joint Genome Institute"/>
            <person name="Lucas S."/>
            <person name="Copeland A."/>
            <person name="Lapidus A."/>
            <person name="Cheng J.-F."/>
            <person name="Goodwin L."/>
            <person name="Pitluck S."/>
            <person name="Chertkov O."/>
            <person name="Held B."/>
            <person name="Detter J.C."/>
            <person name="Han C."/>
            <person name="Tapia R."/>
            <person name="Land M."/>
            <person name="Hauser L."/>
            <person name="Kyrpides N."/>
            <person name="Ivanova N."/>
            <person name="Mikhailova N."/>
            <person name="Haggblom M."/>
            <person name="Rauschenbach I."/>
            <person name="Bini E."/>
            <person name="Woyke T."/>
        </authorList>
    </citation>
    <scope>NUCLEOTIDE SEQUENCE [LARGE SCALE GENOMIC DNA]</scope>
    <source>
        <strain evidence="12">ATCC BAA-1389 / DSM 22839 / S5</strain>
    </source>
</reference>
<dbReference type="Gene3D" id="2.40.50.140">
    <property type="entry name" value="Nucleic acid-binding proteins"/>
    <property type="match status" value="1"/>
</dbReference>
<evidence type="ECO:0000256" key="6">
    <source>
        <dbReference type="ARBA" id="ARBA00023125"/>
    </source>
</evidence>
<dbReference type="InterPro" id="IPR033454">
    <property type="entry name" value="RecG_wedge"/>
</dbReference>
<evidence type="ECO:0000313" key="12">
    <source>
        <dbReference type="Proteomes" id="UP000002572"/>
    </source>
</evidence>
<evidence type="ECO:0000256" key="4">
    <source>
        <dbReference type="ARBA" id="ARBA00022806"/>
    </source>
</evidence>
<evidence type="ECO:0000313" key="11">
    <source>
        <dbReference type="EMBL" id="ADU65172.1"/>
    </source>
</evidence>
<keyword evidence="5" id="KW-0067">ATP-binding</keyword>
<dbReference type="SUPFAM" id="SSF52540">
    <property type="entry name" value="P-loop containing nucleoside triphosphate hydrolases"/>
    <property type="match status" value="1"/>
</dbReference>
<dbReference type="PROSITE" id="PS51192">
    <property type="entry name" value="HELICASE_ATP_BIND_1"/>
    <property type="match status" value="1"/>
</dbReference>
<dbReference type="GO" id="GO:0016787">
    <property type="term" value="F:hydrolase activity"/>
    <property type="evidence" value="ECO:0007669"/>
    <property type="project" value="UniProtKB-KW"/>
</dbReference>
<dbReference type="GO" id="GO:0003677">
    <property type="term" value="F:DNA binding"/>
    <property type="evidence" value="ECO:0007669"/>
    <property type="project" value="UniProtKB-KW"/>
</dbReference>
<dbReference type="GO" id="GO:0005524">
    <property type="term" value="F:ATP binding"/>
    <property type="evidence" value="ECO:0007669"/>
    <property type="project" value="UniProtKB-KW"/>
</dbReference>
<dbReference type="AlphaFoldDB" id="E6W046"/>
<keyword evidence="6" id="KW-0238">DNA-binding</keyword>
<evidence type="ECO:0000256" key="7">
    <source>
        <dbReference type="ARBA" id="ARBA00023204"/>
    </source>
</evidence>
<dbReference type="Pfam" id="PF19833">
    <property type="entry name" value="RecG_dom3_C"/>
    <property type="match status" value="1"/>
</dbReference>
<name>E6W046_DESIS</name>
<dbReference type="FunCoup" id="E6W046">
    <property type="interactions" value="468"/>
</dbReference>
<dbReference type="SMART" id="SM00487">
    <property type="entry name" value="DEXDc"/>
    <property type="match status" value="1"/>
</dbReference>
<feature type="domain" description="Helicase ATP-binding" evidence="9">
    <location>
        <begin position="267"/>
        <end position="427"/>
    </location>
</feature>
<dbReference type="SMART" id="SM00490">
    <property type="entry name" value="HELICc"/>
    <property type="match status" value="1"/>
</dbReference>
<keyword evidence="1" id="KW-0547">Nucleotide-binding</keyword>
<dbReference type="RefSeq" id="WP_013505061.1">
    <property type="nucleotide sequence ID" value="NC_014836.1"/>
</dbReference>